<dbReference type="InterPro" id="IPR013525">
    <property type="entry name" value="ABC2_TM"/>
</dbReference>
<dbReference type="EMBL" id="MEIA01000476">
    <property type="protein sequence ID" value="OJF10475.1"/>
    <property type="molecule type" value="Genomic_DNA"/>
</dbReference>
<dbReference type="GO" id="GO:0016020">
    <property type="term" value="C:membrane"/>
    <property type="evidence" value="ECO:0007669"/>
    <property type="project" value="UniProtKB-SubCell"/>
</dbReference>
<comment type="caution">
    <text evidence="7">The sequence shown here is derived from an EMBL/GenBank/DDBJ whole genome shotgun (WGS) entry which is preliminary data.</text>
</comment>
<evidence type="ECO:0000259" key="6">
    <source>
        <dbReference type="Pfam" id="PF12698"/>
    </source>
</evidence>
<dbReference type="RefSeq" id="WP_071809049.1">
    <property type="nucleotide sequence ID" value="NZ_MEIA01000476.1"/>
</dbReference>
<comment type="subcellular location">
    <subcellularLocation>
        <location evidence="1">Membrane</location>
        <topology evidence="1">Multi-pass membrane protein</topology>
    </subcellularLocation>
</comment>
<evidence type="ECO:0000256" key="1">
    <source>
        <dbReference type="ARBA" id="ARBA00004141"/>
    </source>
</evidence>
<reference evidence="7 8" key="1">
    <citation type="submission" date="2016-09" db="EMBL/GenBank/DDBJ databases">
        <title>Couchioplanes caeruleus draft genome sequence.</title>
        <authorList>
            <person name="Sheehan J."/>
            <person name="Caffrey P."/>
        </authorList>
    </citation>
    <scope>NUCLEOTIDE SEQUENCE [LARGE SCALE GENOMIC DNA]</scope>
    <source>
        <strain evidence="7 8">DSM 43634</strain>
    </source>
</reference>
<keyword evidence="2 5" id="KW-0812">Transmembrane</keyword>
<evidence type="ECO:0000256" key="4">
    <source>
        <dbReference type="ARBA" id="ARBA00023136"/>
    </source>
</evidence>
<dbReference type="AlphaFoldDB" id="A0A1K0GMP5"/>
<evidence type="ECO:0000256" key="5">
    <source>
        <dbReference type="SAM" id="Phobius"/>
    </source>
</evidence>
<evidence type="ECO:0000313" key="8">
    <source>
        <dbReference type="Proteomes" id="UP000182486"/>
    </source>
</evidence>
<feature type="domain" description="ABC-2 type transporter transmembrane" evidence="6">
    <location>
        <begin position="147"/>
        <end position="342"/>
    </location>
</feature>
<organism evidence="7 8">
    <name type="scientific">Couchioplanes caeruleus subsp. caeruleus</name>
    <dbReference type="NCBI Taxonomy" id="56427"/>
    <lineage>
        <taxon>Bacteria</taxon>
        <taxon>Bacillati</taxon>
        <taxon>Actinomycetota</taxon>
        <taxon>Actinomycetes</taxon>
        <taxon>Micromonosporales</taxon>
        <taxon>Micromonosporaceae</taxon>
        <taxon>Couchioplanes</taxon>
    </lineage>
</organism>
<feature type="transmembrane region" description="Helical" evidence="5">
    <location>
        <begin position="23"/>
        <end position="45"/>
    </location>
</feature>
<evidence type="ECO:0000256" key="2">
    <source>
        <dbReference type="ARBA" id="ARBA00022692"/>
    </source>
</evidence>
<gene>
    <name evidence="7" type="ORF">BG844_31940</name>
</gene>
<protein>
    <submittedName>
        <fullName evidence="7">ABC transporter permease</fullName>
    </submittedName>
</protein>
<dbReference type="GO" id="GO:0140359">
    <property type="term" value="F:ABC-type transporter activity"/>
    <property type="evidence" value="ECO:0007669"/>
    <property type="project" value="InterPro"/>
</dbReference>
<feature type="transmembrane region" description="Helical" evidence="5">
    <location>
        <begin position="273"/>
        <end position="289"/>
    </location>
</feature>
<keyword evidence="4 5" id="KW-0472">Membrane</keyword>
<feature type="transmembrane region" description="Helical" evidence="5">
    <location>
        <begin position="197"/>
        <end position="218"/>
    </location>
</feature>
<feature type="transmembrane region" description="Helical" evidence="5">
    <location>
        <begin position="146"/>
        <end position="168"/>
    </location>
</feature>
<feature type="transmembrane region" description="Helical" evidence="5">
    <location>
        <begin position="238"/>
        <end position="261"/>
    </location>
</feature>
<dbReference type="Proteomes" id="UP000182486">
    <property type="component" value="Unassembled WGS sequence"/>
</dbReference>
<feature type="transmembrane region" description="Helical" evidence="5">
    <location>
        <begin position="324"/>
        <end position="345"/>
    </location>
</feature>
<proteinExistence type="predicted"/>
<evidence type="ECO:0000256" key="3">
    <source>
        <dbReference type="ARBA" id="ARBA00022989"/>
    </source>
</evidence>
<keyword evidence="8" id="KW-1185">Reference proteome</keyword>
<accession>A0A1K0GMP5</accession>
<name>A0A1K0GMP5_9ACTN</name>
<keyword evidence="3 5" id="KW-1133">Transmembrane helix</keyword>
<evidence type="ECO:0000313" key="7">
    <source>
        <dbReference type="EMBL" id="OJF10475.1"/>
    </source>
</evidence>
<dbReference type="Pfam" id="PF12698">
    <property type="entry name" value="ABC2_membrane_3"/>
    <property type="match status" value="1"/>
</dbReference>
<sequence>MTTFQAIQLVAARELRVKLRDKTFIFSTVFFLFIAVASTVLPALFDGGPTKVAVSNGAAGVPLQRAGLDAGTVGAVLQRAELDVRTVVDDAAAERALRDGDVEAAVIAGPTVLAMEEAPSDVVSALSAAPSVRLLEPDEVDPFLKFIVPFALAFLFFITSFTFGLQIAQSVTEEKQTRIVEILVASVPVRALLAGKVAALTLLAFGQIALIALVATVGMRIADVDAHVVSLVGPAMGWFLPFFTLGFVMLATLWAGVGALVTRQEDVAGASTPLQMAVMLPFFAVLFLTDNEAAMRILSYIPLSSPIAMPIRLFNGEAAAWEPIVSLGLLAISAVIFLGLGARIYEGSLLRTNGRTSLAAAWRSRSSVG</sequence>